<evidence type="ECO:0000259" key="7">
    <source>
        <dbReference type="PROSITE" id="PS51369"/>
    </source>
</evidence>
<evidence type="ECO:0000313" key="10">
    <source>
        <dbReference type="RefSeq" id="XP_039127098.1"/>
    </source>
</evidence>
<evidence type="ECO:0000256" key="1">
    <source>
        <dbReference type="ARBA" id="ARBA00004123"/>
    </source>
</evidence>
<keyword evidence="9" id="KW-1185">Reference proteome</keyword>
<feature type="domain" description="R" evidence="8">
    <location>
        <begin position="234"/>
        <end position="251"/>
    </location>
</feature>
<name>A0AB40BL59_DIOCR</name>
<feature type="region of interest" description="Disordered" evidence="6">
    <location>
        <begin position="53"/>
        <end position="72"/>
    </location>
</feature>
<dbReference type="Proteomes" id="UP001515500">
    <property type="component" value="Chromosome 6"/>
</dbReference>
<dbReference type="InterPro" id="IPR017887">
    <property type="entry name" value="TF_TCP_subgr"/>
</dbReference>
<protein>
    <submittedName>
        <fullName evidence="10">Transcription factor CYCLOIDEA-like</fullName>
    </submittedName>
</protein>
<keyword evidence="4" id="KW-0804">Transcription</keyword>
<dbReference type="GO" id="GO:2000032">
    <property type="term" value="P:regulation of secondary shoot formation"/>
    <property type="evidence" value="ECO:0007669"/>
    <property type="project" value="TreeGrafter"/>
</dbReference>
<sequence>MSPFPEPPPPPPPPHEYPYEKPFPCFLGSTSSSSPWFPLSPLPLHHEGLHDLLFSPPNTTPTPTPTPSPTPTHDLQLNIEEAINGGVSSKRRSRSLRKDRHSKIFTAQGPRDRRMRLSLEVARRFFDLQDMLAFDKPSKTVQWLLNKAKSAIKEVASISKPNCRQFSGDGSISLKSTESSASDIEDVSTISEQKAKLITSMSNTQEKDRKPAKAKREVVHSMRRRATVDPMLVRECRAKARARARERTKEKKMMRSVSFNGATNEIAVSSSAAIETLEESVSHDLNSSSLEFVADVDEPCSHLHTATERVFGFLMTSNESGQASDYDINLFQDHWGMNFTGNSDDQFHAKQLIYNNSNNNFL</sequence>
<keyword evidence="3" id="KW-0238">DNA-binding</keyword>
<dbReference type="GO" id="GO:0003700">
    <property type="term" value="F:DNA-binding transcription factor activity"/>
    <property type="evidence" value="ECO:0007669"/>
    <property type="project" value="InterPro"/>
</dbReference>
<dbReference type="PANTHER" id="PTHR31072">
    <property type="entry name" value="TRANSCRIPTION FACTOR TCP4-RELATED"/>
    <property type="match status" value="1"/>
</dbReference>
<feature type="domain" description="TCP" evidence="7">
    <location>
        <begin position="97"/>
        <end position="155"/>
    </location>
</feature>
<evidence type="ECO:0000256" key="4">
    <source>
        <dbReference type="ARBA" id="ARBA00023163"/>
    </source>
</evidence>
<feature type="compositionally biased region" description="Pro residues" evidence="6">
    <location>
        <begin position="58"/>
        <end position="70"/>
    </location>
</feature>
<dbReference type="InterPro" id="IPR017888">
    <property type="entry name" value="CYC/TB1_R_domain"/>
</dbReference>
<dbReference type="PANTHER" id="PTHR31072:SF226">
    <property type="entry name" value="TRANSCRIPTION FACTOR TCP18"/>
    <property type="match status" value="1"/>
</dbReference>
<proteinExistence type="predicted"/>
<dbReference type="GeneID" id="120263298"/>
<keyword evidence="5" id="KW-0539">Nucleus</keyword>
<evidence type="ECO:0000256" key="5">
    <source>
        <dbReference type="ARBA" id="ARBA00023242"/>
    </source>
</evidence>
<dbReference type="GO" id="GO:0043565">
    <property type="term" value="F:sequence-specific DNA binding"/>
    <property type="evidence" value="ECO:0007669"/>
    <property type="project" value="TreeGrafter"/>
</dbReference>
<evidence type="ECO:0000313" key="9">
    <source>
        <dbReference type="Proteomes" id="UP001515500"/>
    </source>
</evidence>
<feature type="compositionally biased region" description="Pro residues" evidence="6">
    <location>
        <begin position="1"/>
        <end position="16"/>
    </location>
</feature>
<dbReference type="GO" id="GO:0005634">
    <property type="term" value="C:nucleus"/>
    <property type="evidence" value="ECO:0007669"/>
    <property type="project" value="UniProtKB-SubCell"/>
</dbReference>
<dbReference type="AlphaFoldDB" id="A0AB40BL59"/>
<dbReference type="PROSITE" id="PS51369">
    <property type="entry name" value="TCP"/>
    <property type="match status" value="1"/>
</dbReference>
<dbReference type="Pfam" id="PF03634">
    <property type="entry name" value="TCP"/>
    <property type="match status" value="1"/>
</dbReference>
<accession>A0AB40BL59</accession>
<organism evidence="9 10">
    <name type="scientific">Dioscorea cayennensis subsp. rotundata</name>
    <name type="common">White Guinea yam</name>
    <name type="synonym">Dioscorea rotundata</name>
    <dbReference type="NCBI Taxonomy" id="55577"/>
    <lineage>
        <taxon>Eukaryota</taxon>
        <taxon>Viridiplantae</taxon>
        <taxon>Streptophyta</taxon>
        <taxon>Embryophyta</taxon>
        <taxon>Tracheophyta</taxon>
        <taxon>Spermatophyta</taxon>
        <taxon>Magnoliopsida</taxon>
        <taxon>Liliopsida</taxon>
        <taxon>Dioscoreales</taxon>
        <taxon>Dioscoreaceae</taxon>
        <taxon>Dioscorea</taxon>
    </lineage>
</organism>
<dbReference type="RefSeq" id="XP_039127098.1">
    <property type="nucleotide sequence ID" value="XM_039271164.1"/>
</dbReference>
<keyword evidence="2" id="KW-0805">Transcription regulation</keyword>
<evidence type="ECO:0000256" key="6">
    <source>
        <dbReference type="SAM" id="MobiDB-lite"/>
    </source>
</evidence>
<dbReference type="InterPro" id="IPR005333">
    <property type="entry name" value="Transcription_factor_TCP"/>
</dbReference>
<evidence type="ECO:0000256" key="3">
    <source>
        <dbReference type="ARBA" id="ARBA00023125"/>
    </source>
</evidence>
<evidence type="ECO:0000256" key="2">
    <source>
        <dbReference type="ARBA" id="ARBA00023015"/>
    </source>
</evidence>
<evidence type="ECO:0000259" key="8">
    <source>
        <dbReference type="PROSITE" id="PS51370"/>
    </source>
</evidence>
<feature type="region of interest" description="Disordered" evidence="6">
    <location>
        <begin position="1"/>
        <end position="21"/>
    </location>
</feature>
<gene>
    <name evidence="10" type="primary">LOC120263298</name>
</gene>
<comment type="subcellular location">
    <subcellularLocation>
        <location evidence="1">Nucleus</location>
    </subcellularLocation>
</comment>
<reference evidence="10" key="1">
    <citation type="submission" date="2025-08" db="UniProtKB">
        <authorList>
            <consortium name="RefSeq"/>
        </authorList>
    </citation>
    <scope>IDENTIFICATION</scope>
</reference>
<dbReference type="PROSITE" id="PS51370">
    <property type="entry name" value="R"/>
    <property type="match status" value="1"/>
</dbReference>